<evidence type="ECO:0000313" key="3">
    <source>
        <dbReference type="Proteomes" id="UP000192448"/>
    </source>
</evidence>
<protein>
    <recommendedName>
        <fullName evidence="1">Aminoglycoside phosphotransferase domain-containing protein</fullName>
    </recommendedName>
</protein>
<dbReference type="SUPFAM" id="SSF56112">
    <property type="entry name" value="Protein kinase-like (PK-like)"/>
    <property type="match status" value="1"/>
</dbReference>
<evidence type="ECO:0000313" key="2">
    <source>
        <dbReference type="EMBL" id="ORA32840.1"/>
    </source>
</evidence>
<reference evidence="2 3" key="1">
    <citation type="submission" date="2017-02" db="EMBL/GenBank/DDBJ databases">
        <title>The new phylogeny of genus Mycobacterium.</title>
        <authorList>
            <person name="Tortoli E."/>
            <person name="Trovato A."/>
            <person name="Cirillo D.M."/>
        </authorList>
    </citation>
    <scope>NUCLEOTIDE SEQUENCE [LARGE SCALE GENOMIC DNA]</scope>
    <source>
        <strain evidence="2 3">RW6</strain>
    </source>
</reference>
<dbReference type="EMBL" id="MVHF01000023">
    <property type="protein sequence ID" value="ORA32840.1"/>
    <property type="molecule type" value="Genomic_DNA"/>
</dbReference>
<dbReference type="Gene3D" id="3.90.1200.10">
    <property type="match status" value="1"/>
</dbReference>
<dbReference type="STRING" id="1927124.BST13_21305"/>
<dbReference type="Pfam" id="PF01636">
    <property type="entry name" value="APH"/>
    <property type="match status" value="1"/>
</dbReference>
<gene>
    <name evidence="2" type="ORF">BST13_21305</name>
</gene>
<name>A0A1X0AS27_9MYCO</name>
<dbReference type="InterPro" id="IPR011009">
    <property type="entry name" value="Kinase-like_dom_sf"/>
</dbReference>
<dbReference type="Proteomes" id="UP000192448">
    <property type="component" value="Unassembled WGS sequence"/>
</dbReference>
<comment type="caution">
    <text evidence="2">The sequence shown here is derived from an EMBL/GenBank/DDBJ whole genome shotgun (WGS) entry which is preliminary data.</text>
</comment>
<proteinExistence type="predicted"/>
<dbReference type="AlphaFoldDB" id="A0A1X0AS27"/>
<keyword evidence="3" id="KW-1185">Reference proteome</keyword>
<organism evidence="2 3">
    <name type="scientific">Mycobacterium aquaticum</name>
    <dbReference type="NCBI Taxonomy" id="1927124"/>
    <lineage>
        <taxon>Bacteria</taxon>
        <taxon>Bacillati</taxon>
        <taxon>Actinomycetota</taxon>
        <taxon>Actinomycetes</taxon>
        <taxon>Mycobacteriales</taxon>
        <taxon>Mycobacteriaceae</taxon>
        <taxon>Mycobacterium</taxon>
    </lineage>
</organism>
<accession>A0A1X0AS27</accession>
<evidence type="ECO:0000259" key="1">
    <source>
        <dbReference type="Pfam" id="PF01636"/>
    </source>
</evidence>
<sequence length="74" mass="8285">MRCSESVSGSLLDFRWNQKTPNVVVDHRRRLVGIIDVGGLGPADPALDLVCAWHLFNEPARRDTRREWAGGRSA</sequence>
<feature type="domain" description="Aminoglycoside phosphotransferase" evidence="1">
    <location>
        <begin position="20"/>
        <end position="66"/>
    </location>
</feature>
<dbReference type="InterPro" id="IPR002575">
    <property type="entry name" value="Aminoglycoside_PTrfase"/>
</dbReference>
<dbReference type="RefSeq" id="WP_083166008.1">
    <property type="nucleotide sequence ID" value="NZ_MVHF01000023.1"/>
</dbReference>